<dbReference type="EMBL" id="BK059091">
    <property type="protein sequence ID" value="DAE28724.1"/>
    <property type="molecule type" value="Genomic_DNA"/>
</dbReference>
<sequence>MNLKSKNEQSNKKTKVTSLDIIVTMYGDKPYYEIKYKKLGDDSYYIGYSSFSLNLVLDWKREHFELVECRDSDNYETIIERLERFVDALDEGIDSIYEHPMTNKEIIDYLVSTGLYENTEGDMFYEKKMLDENKTVPIRDLVERFVDVDKEFNGEPWNIMQILKNIDMVIPVEDRKC</sequence>
<reference evidence="1" key="1">
    <citation type="journal article" date="2021" name="Proc. Natl. Acad. Sci. U.S.A.">
        <title>A Catalog of Tens of Thousands of Viruses from Human Metagenomes Reveals Hidden Associations with Chronic Diseases.</title>
        <authorList>
            <person name="Tisza M.J."/>
            <person name="Buck C.B."/>
        </authorList>
    </citation>
    <scope>NUCLEOTIDE SEQUENCE</scope>
    <source>
        <strain evidence="1">CtmTa7</strain>
    </source>
</reference>
<organism evidence="1">
    <name type="scientific">virus sp. ctmTa7</name>
    <dbReference type="NCBI Taxonomy" id="2828255"/>
    <lineage>
        <taxon>Viruses</taxon>
    </lineage>
</organism>
<evidence type="ECO:0000313" key="1">
    <source>
        <dbReference type="EMBL" id="DAE28724.1"/>
    </source>
</evidence>
<accession>A0A8S5RCL5</accession>
<proteinExistence type="predicted"/>
<name>A0A8S5RCL5_9VIRU</name>
<protein>
    <submittedName>
        <fullName evidence="1">Uncharacterized protein</fullName>
    </submittedName>
</protein>